<comment type="similarity">
    <text evidence="2">Belongs to the glycosyl hydrolase 3 family.</text>
</comment>
<dbReference type="Pfam" id="PF00933">
    <property type="entry name" value="Glyco_hydro_3"/>
    <property type="match status" value="1"/>
</dbReference>
<dbReference type="GO" id="GO:0009254">
    <property type="term" value="P:peptidoglycan turnover"/>
    <property type="evidence" value="ECO:0007669"/>
    <property type="project" value="TreeGrafter"/>
</dbReference>
<dbReference type="PANTHER" id="PTHR30480:SF13">
    <property type="entry name" value="BETA-HEXOSAMINIDASE"/>
    <property type="match status" value="1"/>
</dbReference>
<proteinExistence type="inferred from homology"/>
<evidence type="ECO:0000256" key="5">
    <source>
        <dbReference type="ARBA" id="ARBA00023295"/>
    </source>
</evidence>
<dbReference type="OrthoDB" id="9781691at2"/>
<evidence type="ECO:0000313" key="7">
    <source>
        <dbReference type="EMBL" id="QDZ12355.1"/>
    </source>
</evidence>
<name>A0A5B8LXU8_9HYPH</name>
<dbReference type="InterPro" id="IPR050226">
    <property type="entry name" value="NagZ_Beta-hexosaminidase"/>
</dbReference>
<dbReference type="KEGG" id="dea:FPZ08_17320"/>
<evidence type="ECO:0000256" key="1">
    <source>
        <dbReference type="ARBA" id="ARBA00001231"/>
    </source>
</evidence>
<evidence type="ECO:0000313" key="8">
    <source>
        <dbReference type="Proteomes" id="UP000315364"/>
    </source>
</evidence>
<evidence type="ECO:0000259" key="6">
    <source>
        <dbReference type="Pfam" id="PF00933"/>
    </source>
</evidence>
<keyword evidence="5" id="KW-0326">Glycosidase</keyword>
<accession>A0A5B8LXU8</accession>
<dbReference type="GO" id="GO:0005975">
    <property type="term" value="P:carbohydrate metabolic process"/>
    <property type="evidence" value="ECO:0007669"/>
    <property type="project" value="InterPro"/>
</dbReference>
<dbReference type="InterPro" id="IPR036881">
    <property type="entry name" value="Glyco_hydro_3_C_sf"/>
</dbReference>
<comment type="catalytic activity">
    <reaction evidence="1">
        <text>Hydrolysis of terminal non-reducing N-acetyl-D-hexosamine residues in N-acetyl-beta-D-hexosaminides.</text>
        <dbReference type="EC" id="3.2.1.52"/>
    </reaction>
</comment>
<dbReference type="InterPro" id="IPR036962">
    <property type="entry name" value="Glyco_hydro_3_N_sf"/>
</dbReference>
<protein>
    <recommendedName>
        <fullName evidence="3">beta-N-acetylhexosaminidase</fullName>
        <ecNumber evidence="3">3.2.1.52</ecNumber>
    </recommendedName>
</protein>
<dbReference type="EC" id="3.2.1.52" evidence="3"/>
<feature type="domain" description="Glycoside hydrolase family 3 N-terminal" evidence="6">
    <location>
        <begin position="34"/>
        <end position="351"/>
    </location>
</feature>
<reference evidence="7 8" key="1">
    <citation type="submission" date="2019-07" db="EMBL/GenBank/DDBJ databases">
        <title>Full genome sequence of Devosia sp. Gsoil 520.</title>
        <authorList>
            <person name="Im W.-T."/>
        </authorList>
    </citation>
    <scope>NUCLEOTIDE SEQUENCE [LARGE SCALE GENOMIC DNA]</scope>
    <source>
        <strain evidence="7 8">Gsoil 520</strain>
    </source>
</reference>
<dbReference type="EMBL" id="CP042304">
    <property type="protein sequence ID" value="QDZ12355.1"/>
    <property type="molecule type" value="Genomic_DNA"/>
</dbReference>
<dbReference type="Proteomes" id="UP000315364">
    <property type="component" value="Chromosome"/>
</dbReference>
<organism evidence="7 8">
    <name type="scientific">Devosia ginsengisoli</name>
    <dbReference type="NCBI Taxonomy" id="400770"/>
    <lineage>
        <taxon>Bacteria</taxon>
        <taxon>Pseudomonadati</taxon>
        <taxon>Pseudomonadota</taxon>
        <taxon>Alphaproteobacteria</taxon>
        <taxon>Hyphomicrobiales</taxon>
        <taxon>Devosiaceae</taxon>
        <taxon>Devosia</taxon>
    </lineage>
</organism>
<dbReference type="Gene3D" id="3.40.50.1700">
    <property type="entry name" value="Glycoside hydrolase family 3 C-terminal domain"/>
    <property type="match status" value="1"/>
</dbReference>
<dbReference type="AlphaFoldDB" id="A0A5B8LXU8"/>
<keyword evidence="4 7" id="KW-0378">Hydrolase</keyword>
<keyword evidence="8" id="KW-1185">Reference proteome</keyword>
<gene>
    <name evidence="7" type="ORF">FPZ08_17320</name>
</gene>
<dbReference type="InterPro" id="IPR001764">
    <property type="entry name" value="Glyco_hydro_3_N"/>
</dbReference>
<evidence type="ECO:0000256" key="3">
    <source>
        <dbReference type="ARBA" id="ARBA00012663"/>
    </source>
</evidence>
<dbReference type="RefSeq" id="WP_146291295.1">
    <property type="nucleotide sequence ID" value="NZ_CP042304.1"/>
</dbReference>
<sequence length="560" mass="60575">MRQLAPIDLSAAPFNLDDEAIAWVASTRDGLTPRDKLAQLFVLLARGTSEEVAAEVRSFKPGGITRIYSDDIVAEINLARELGALSSIPLLVSADLEGSRMSLPFGTSVPNPLGLAAVDDVEATTAISTIMAKEAAAVGLNWSFTPVIDINQAWRSAIVGTRSYGSDMGKVERHALAQIAAFQANGVAATVKHWPGEGYDDRDQHLVTTVNPLSMPEWEKTFGQLYRKAIAAGVMSVMSAHIALPAFVRALDPDAGAEAFRPASLSKVLNEDLLRRELGFNGLIVSDATPMAGMGDWGPRDDVLPEVIISGCDVILFTDDPNGDLMRLVKAVADGRLSQERVDEAVTRVLALKAALGLHKADRPEPNLDTARTVVALPENLALAQTVTARVPTLVKDVKNLLPLSPARHKRVLVYSGGVILPFVPHPLPLSLPERLEKEGFEVVVYAPGMEVSPKNFDLVLYLFAEETVLTRSRIFLDWMKLTGSVFGAMSRLWHDVPTLMISFGYPYYLYDAPRVPAYVNAYGSSEDMQAAVLEAIMGRAPFAGTSPVDPFVGSEQGKY</sequence>
<evidence type="ECO:0000256" key="4">
    <source>
        <dbReference type="ARBA" id="ARBA00022801"/>
    </source>
</evidence>
<dbReference type="GO" id="GO:0004563">
    <property type="term" value="F:beta-N-acetylhexosaminidase activity"/>
    <property type="evidence" value="ECO:0007669"/>
    <property type="project" value="UniProtKB-EC"/>
</dbReference>
<dbReference type="PANTHER" id="PTHR30480">
    <property type="entry name" value="BETA-HEXOSAMINIDASE-RELATED"/>
    <property type="match status" value="1"/>
</dbReference>
<dbReference type="SUPFAM" id="SSF51445">
    <property type="entry name" value="(Trans)glycosidases"/>
    <property type="match status" value="1"/>
</dbReference>
<evidence type="ECO:0000256" key="2">
    <source>
        <dbReference type="ARBA" id="ARBA00005336"/>
    </source>
</evidence>
<dbReference type="InterPro" id="IPR017853">
    <property type="entry name" value="GH"/>
</dbReference>
<dbReference type="Gene3D" id="3.20.20.300">
    <property type="entry name" value="Glycoside hydrolase, family 3, N-terminal domain"/>
    <property type="match status" value="1"/>
</dbReference>